<comment type="subunit">
    <text evidence="3">Heterodimer (via coiled-coil domain) with GMNN (via coiled-coil domain); targets GMNN to the nucleus. Can form homodimers (in vitro, via coiled-coil domain), but these are much less stable than the heterodimer formed with GMNN.</text>
</comment>
<sequence length="212" mass="23238">MLPAMKQKQEGTQGRMKSSPVPRRTLKMIQPSTAGPLVGREHELVRGLSKAKHWDGQSAPKKSSPGVPAAPEPSDSKDPAGVTPEAFDLMVTENPSSQYWKEMAERRRKALHEALKENEKLHREIEQKDNEIARLRKENKDLAEVAEHVQYMAEVLERLQGRRLAGSGSPGSRDSDSEEETTAEDSDVEGSGAEGCAVEAESSSPDAEPPCE</sequence>
<dbReference type="Gene3D" id="1.20.5.1180">
    <property type="entry name" value="Geminin coiled-coil domain"/>
    <property type="match status" value="1"/>
</dbReference>
<evidence type="ECO:0000256" key="3">
    <source>
        <dbReference type="ARBA" id="ARBA00011118"/>
    </source>
</evidence>
<keyword evidence="8" id="KW-0131">Cell cycle</keyword>
<evidence type="ECO:0000256" key="5">
    <source>
        <dbReference type="ARBA" id="ARBA00022794"/>
    </source>
</evidence>
<dbReference type="Pfam" id="PF07412">
    <property type="entry name" value="Geminin"/>
    <property type="match status" value="1"/>
</dbReference>
<name>K9IGL7_DESRO</name>
<dbReference type="InterPro" id="IPR022786">
    <property type="entry name" value="Geminin/Multicilin"/>
</dbReference>
<evidence type="ECO:0000256" key="6">
    <source>
        <dbReference type="ARBA" id="ARBA00023054"/>
    </source>
</evidence>
<dbReference type="GO" id="GO:0030030">
    <property type="term" value="P:cell projection organization"/>
    <property type="evidence" value="ECO:0007669"/>
    <property type="project" value="UniProtKB-KW"/>
</dbReference>
<dbReference type="PANTHER" id="PTHR13372:SF4">
    <property type="entry name" value="GEMININ"/>
    <property type="match status" value="1"/>
</dbReference>
<keyword evidence="7" id="KW-0539">Nucleus</keyword>
<evidence type="ECO:0000256" key="9">
    <source>
        <dbReference type="ARBA" id="ARBA00031136"/>
    </source>
</evidence>
<reference evidence="14" key="1">
    <citation type="submission" date="2012-11" db="EMBL/GenBank/DDBJ databases">
        <title>The Vampirome: Transcriptome and Proteome Analysis of the Submandibular and Accessory Glands of the Vampire Bat and Vector of Human Rabies, Desmodus rotundus.</title>
        <authorList>
            <person name="Francischetti I.M.B."/>
            <person name="Assumpcao T.C.F."/>
            <person name="Ma D."/>
            <person name="Vicente E.C."/>
            <person name="Ribeiro J.M.C."/>
        </authorList>
    </citation>
    <scope>NUCLEOTIDE SEQUENCE</scope>
    <source>
        <tissue evidence="14">Salivary gland</tissue>
    </source>
</reference>
<evidence type="ECO:0000256" key="1">
    <source>
        <dbReference type="ARBA" id="ARBA00004123"/>
    </source>
</evidence>
<dbReference type="PANTHER" id="PTHR13372">
    <property type="entry name" value="GEMININ"/>
    <property type="match status" value="1"/>
</dbReference>
<dbReference type="SUPFAM" id="SSF111469">
    <property type="entry name" value="Geminin coiled-coil domain"/>
    <property type="match status" value="1"/>
</dbReference>
<evidence type="ECO:0000256" key="8">
    <source>
        <dbReference type="ARBA" id="ARBA00023306"/>
    </source>
</evidence>
<evidence type="ECO:0000256" key="11">
    <source>
        <dbReference type="ARBA" id="ARBA00045253"/>
    </source>
</evidence>
<feature type="region of interest" description="Disordered" evidence="13">
    <location>
        <begin position="1"/>
        <end position="84"/>
    </location>
</feature>
<feature type="region of interest" description="Disordered" evidence="13">
    <location>
        <begin position="161"/>
        <end position="212"/>
    </location>
</feature>
<dbReference type="AlphaFoldDB" id="K9IGL7"/>
<evidence type="ECO:0000313" key="14">
    <source>
        <dbReference type="EMBL" id="JAA45635.1"/>
    </source>
</evidence>
<protein>
    <recommendedName>
        <fullName evidence="4">Multicilin</fullName>
    </recommendedName>
    <alternativeName>
        <fullName evidence="9">Multiciliate differentiation and DNA synthesis-associated cell cycle protein</fullName>
    </alternativeName>
    <alternativeName>
        <fullName evidence="10">Protein Idas</fullName>
    </alternativeName>
</protein>
<evidence type="ECO:0000256" key="12">
    <source>
        <dbReference type="SAM" id="Coils"/>
    </source>
</evidence>
<dbReference type="EMBL" id="GABZ01007890">
    <property type="protein sequence ID" value="JAA45635.1"/>
    <property type="molecule type" value="mRNA"/>
</dbReference>
<evidence type="ECO:0000256" key="7">
    <source>
        <dbReference type="ARBA" id="ARBA00023242"/>
    </source>
</evidence>
<dbReference type="FunFam" id="1.20.5.1180:FF:000001">
    <property type="entry name" value="Truncated geminin"/>
    <property type="match status" value="1"/>
</dbReference>
<comment type="function">
    <text evidence="11">Transcription regulator specifically required for multiciliate cell differentiation. Acts in a multiprotein complex containing E2F4 and E2F5 that binds and activates genes required for centriole biogenesis. Required for the deuterosome-mediated acentriolar pathway. Plays a role in mitotic cell cycle progression by promoting cell cycle exit. Modulates GMNN activity by reducing its affinity for CDT1.</text>
</comment>
<dbReference type="GO" id="GO:0045786">
    <property type="term" value="P:negative regulation of cell cycle"/>
    <property type="evidence" value="ECO:0007669"/>
    <property type="project" value="TreeGrafter"/>
</dbReference>
<evidence type="ECO:0000256" key="10">
    <source>
        <dbReference type="ARBA" id="ARBA00033197"/>
    </source>
</evidence>
<proteinExistence type="evidence at transcript level"/>
<keyword evidence="5" id="KW-0970">Cilium biogenesis/degradation</keyword>
<feature type="compositionally biased region" description="Acidic residues" evidence="13">
    <location>
        <begin position="176"/>
        <end position="188"/>
    </location>
</feature>
<keyword evidence="6 12" id="KW-0175">Coiled coil</keyword>
<dbReference type="GO" id="GO:0008156">
    <property type="term" value="P:negative regulation of DNA replication"/>
    <property type="evidence" value="ECO:0007669"/>
    <property type="project" value="TreeGrafter"/>
</dbReference>
<evidence type="ECO:0000256" key="2">
    <source>
        <dbReference type="ARBA" id="ARBA00007979"/>
    </source>
</evidence>
<feature type="coiled-coil region" evidence="12">
    <location>
        <begin position="101"/>
        <end position="145"/>
    </location>
</feature>
<organism evidence="14">
    <name type="scientific">Desmodus rotundus</name>
    <name type="common">Vampire bat</name>
    <dbReference type="NCBI Taxonomy" id="9430"/>
    <lineage>
        <taxon>Eukaryota</taxon>
        <taxon>Metazoa</taxon>
        <taxon>Chordata</taxon>
        <taxon>Craniata</taxon>
        <taxon>Vertebrata</taxon>
        <taxon>Euteleostomi</taxon>
        <taxon>Mammalia</taxon>
        <taxon>Eutheria</taxon>
        <taxon>Laurasiatheria</taxon>
        <taxon>Chiroptera</taxon>
        <taxon>Yangochiroptera</taxon>
        <taxon>Phyllostomidae</taxon>
        <taxon>Desmodontinae</taxon>
        <taxon>Desmodus</taxon>
    </lineage>
</organism>
<dbReference type="GO" id="GO:0005634">
    <property type="term" value="C:nucleus"/>
    <property type="evidence" value="ECO:0007669"/>
    <property type="project" value="UniProtKB-SubCell"/>
</dbReference>
<comment type="subcellular location">
    <subcellularLocation>
        <location evidence="1">Nucleus</location>
    </subcellularLocation>
</comment>
<dbReference type="CDD" id="cd22589">
    <property type="entry name" value="geminin_CC"/>
    <property type="match status" value="1"/>
</dbReference>
<accession>K9IGL7</accession>
<comment type="similarity">
    <text evidence="2">Belongs to the geminin family.</text>
</comment>
<evidence type="ECO:0000256" key="4">
    <source>
        <dbReference type="ARBA" id="ARBA00018222"/>
    </source>
</evidence>
<evidence type="ECO:0000256" key="13">
    <source>
        <dbReference type="SAM" id="MobiDB-lite"/>
    </source>
</evidence>